<dbReference type="KEGG" id="bmei:Spa11_13330"/>
<dbReference type="PANTHER" id="PTHR11669">
    <property type="entry name" value="REPLICATION FACTOR C / DNA POLYMERASE III GAMMA-TAU SUBUNIT"/>
    <property type="match status" value="1"/>
</dbReference>
<reference evidence="1 2" key="1">
    <citation type="submission" date="2019-02" db="EMBL/GenBank/DDBJ databases">
        <title>Deep-cultivation of Planctomycetes and their phenomic and genomic characterization uncovers novel biology.</title>
        <authorList>
            <person name="Wiegand S."/>
            <person name="Jogler M."/>
            <person name="Boedeker C."/>
            <person name="Pinto D."/>
            <person name="Vollmers J."/>
            <person name="Rivas-Marin E."/>
            <person name="Kohn T."/>
            <person name="Peeters S.H."/>
            <person name="Heuer A."/>
            <person name="Rast P."/>
            <person name="Oberbeckmann S."/>
            <person name="Bunk B."/>
            <person name="Jeske O."/>
            <person name="Meyerdierks A."/>
            <person name="Storesund J.E."/>
            <person name="Kallscheuer N."/>
            <person name="Luecker S."/>
            <person name="Lage O.M."/>
            <person name="Pohl T."/>
            <person name="Merkel B.J."/>
            <person name="Hornburger P."/>
            <person name="Mueller R.-W."/>
            <person name="Bruemmer F."/>
            <person name="Labrenz M."/>
            <person name="Spormann A.M."/>
            <person name="Op den Camp H."/>
            <person name="Overmann J."/>
            <person name="Amann R."/>
            <person name="Jetten M.S.M."/>
            <person name="Mascher T."/>
            <person name="Medema M.H."/>
            <person name="Devos D.P."/>
            <person name="Kaster A.-K."/>
            <person name="Ovreas L."/>
            <person name="Rohde M."/>
            <person name="Galperin M.Y."/>
            <person name="Jogler C."/>
        </authorList>
    </citation>
    <scope>NUCLEOTIDE SEQUENCE [LARGE SCALE GENOMIC DNA]</scope>
    <source>
        <strain evidence="1 2">Spa11</strain>
    </source>
</reference>
<organism evidence="1 2">
    <name type="scientific">Botrimarina mediterranea</name>
    <dbReference type="NCBI Taxonomy" id="2528022"/>
    <lineage>
        <taxon>Bacteria</taxon>
        <taxon>Pseudomonadati</taxon>
        <taxon>Planctomycetota</taxon>
        <taxon>Planctomycetia</taxon>
        <taxon>Pirellulales</taxon>
        <taxon>Lacipirellulaceae</taxon>
        <taxon>Botrimarina</taxon>
    </lineage>
</organism>
<dbReference type="InterPro" id="IPR027417">
    <property type="entry name" value="P-loop_NTPase"/>
</dbReference>
<name>A0A518K5S3_9BACT</name>
<dbReference type="Pfam" id="PF13177">
    <property type="entry name" value="DNA_pol3_delta2"/>
    <property type="match status" value="1"/>
</dbReference>
<accession>A0A518K5S3</accession>
<dbReference type="SUPFAM" id="SSF52540">
    <property type="entry name" value="P-loop containing nucleoside triphosphate hydrolases"/>
    <property type="match status" value="1"/>
</dbReference>
<dbReference type="Proteomes" id="UP000316426">
    <property type="component" value="Chromosome"/>
</dbReference>
<dbReference type="InterPro" id="IPR050238">
    <property type="entry name" value="DNA_Rep/Repair_Clamp_Loader"/>
</dbReference>
<proteinExistence type="predicted"/>
<dbReference type="EC" id="2.7.7.7" evidence="1"/>
<protein>
    <submittedName>
        <fullName evidence="1">DNA polymerase III subunit tau</fullName>
        <ecNumber evidence="1">2.7.7.7</ecNumber>
    </submittedName>
</protein>
<keyword evidence="1" id="KW-0548">Nucleotidyltransferase</keyword>
<evidence type="ECO:0000313" key="1">
    <source>
        <dbReference type="EMBL" id="QDV73141.1"/>
    </source>
</evidence>
<dbReference type="PANTHER" id="PTHR11669:SF8">
    <property type="entry name" value="DNA POLYMERASE III SUBUNIT DELTA"/>
    <property type="match status" value="1"/>
</dbReference>
<sequence length="328" mass="36095">MHTVLGHDPAKDRFRRTLAHGRLASTYLFVGPEGVGKRTFAEWLAAALLCANRRHDSLDACGHCDSCRLSMAGTHPDLLRVSRPEDKTTLPVDLFIGPADKRNREGLCHDIALRPLVATRRVAIIDDADDFSVETANCLLKTLEEPPPGSLLILIGTSMARQLSTIRSRSQVVRFERLEETQVAEILRREPHSLEASEAARLAAISAGSVSRALELAEGQLDQARQTLLNRLQSPRIDANDLARVFEEETKAVATEPRIRRRAMRELLAATIGELRGRLAESVGDVTRTDAILRQLDACFDAEVAIDRNGNQSAVVASLANHLARLAR</sequence>
<dbReference type="Gene3D" id="3.40.50.300">
    <property type="entry name" value="P-loop containing nucleotide triphosphate hydrolases"/>
    <property type="match status" value="1"/>
</dbReference>
<dbReference type="RefSeq" id="WP_197529791.1">
    <property type="nucleotide sequence ID" value="NZ_CP036349.1"/>
</dbReference>
<evidence type="ECO:0000313" key="2">
    <source>
        <dbReference type="Proteomes" id="UP000316426"/>
    </source>
</evidence>
<keyword evidence="2" id="KW-1185">Reference proteome</keyword>
<keyword evidence="1" id="KW-0808">Transferase</keyword>
<dbReference type="EMBL" id="CP036349">
    <property type="protein sequence ID" value="QDV73141.1"/>
    <property type="molecule type" value="Genomic_DNA"/>
</dbReference>
<dbReference type="AlphaFoldDB" id="A0A518K5S3"/>
<dbReference type="GO" id="GO:0006261">
    <property type="term" value="P:DNA-templated DNA replication"/>
    <property type="evidence" value="ECO:0007669"/>
    <property type="project" value="TreeGrafter"/>
</dbReference>
<gene>
    <name evidence="1" type="primary">dnaX_2</name>
    <name evidence="1" type="ORF">Spa11_13330</name>
</gene>
<dbReference type="GO" id="GO:0003887">
    <property type="term" value="F:DNA-directed DNA polymerase activity"/>
    <property type="evidence" value="ECO:0007669"/>
    <property type="project" value="UniProtKB-EC"/>
</dbReference>